<evidence type="ECO:0000256" key="8">
    <source>
        <dbReference type="ARBA" id="ARBA00022884"/>
    </source>
</evidence>
<dbReference type="GO" id="GO:0004813">
    <property type="term" value="F:alanine-tRNA ligase activity"/>
    <property type="evidence" value="ECO:0007669"/>
    <property type="project" value="UniProtKB-UniRule"/>
</dbReference>
<evidence type="ECO:0000256" key="11">
    <source>
        <dbReference type="HAMAP-Rule" id="MF_00036"/>
    </source>
</evidence>
<reference evidence="13" key="1">
    <citation type="journal article" date="2023" name="Front. Microbiol.">
        <title>Genome analysis of Candidatus Aschnera chinzeii, the bacterial endosymbiont of the blood-sucking bat fly Penicillidia jenynsii (Insecta: Diptera: Nycteribiidae).</title>
        <authorList>
            <person name="Koga R."/>
            <person name="Moriyama M."/>
            <person name="Nozaki T."/>
            <person name="Fukatsu T."/>
        </authorList>
    </citation>
    <scope>NUCLEOTIDE SEQUENCE</scope>
    <source>
        <strain evidence="13">Kw-01</strain>
    </source>
</reference>
<dbReference type="PRINTS" id="PR00980">
    <property type="entry name" value="TRNASYNTHALA"/>
</dbReference>
<keyword evidence="5 11" id="KW-0547">Nucleotide-binding</keyword>
<dbReference type="InterPro" id="IPR018162">
    <property type="entry name" value="Ala-tRNA-ligase_IIc_anticod-bd"/>
</dbReference>
<feature type="binding site" evidence="11">
    <location>
        <position position="671"/>
    </location>
    <ligand>
        <name>Zn(2+)</name>
        <dbReference type="ChEBI" id="CHEBI:29105"/>
    </ligand>
</feature>
<comment type="function">
    <text evidence="11">Catalyzes the attachment of alanine to tRNA(Ala) in a two-step reaction: alanine is first activated by ATP to form Ala-AMP and then transferred to the acceptor end of tRNA(Ala). Also edits incorrectly charged Ser-tRNA(Ala) and Gly-tRNA(Ala) via its editing domain.</text>
</comment>
<dbReference type="GO" id="GO:0045892">
    <property type="term" value="P:negative regulation of DNA-templated transcription"/>
    <property type="evidence" value="ECO:0007669"/>
    <property type="project" value="TreeGrafter"/>
</dbReference>
<dbReference type="InterPro" id="IPR050058">
    <property type="entry name" value="Ala-tRNA_ligase"/>
</dbReference>
<dbReference type="InterPro" id="IPR045864">
    <property type="entry name" value="aa-tRNA-synth_II/BPL/LPL"/>
</dbReference>
<dbReference type="FunFam" id="3.30.980.10:FF:000004">
    <property type="entry name" value="Alanine--tRNA ligase, cytoplasmic"/>
    <property type="match status" value="1"/>
</dbReference>
<dbReference type="Gene3D" id="3.30.980.10">
    <property type="entry name" value="Threonyl-trna Synthetase, Chain A, domain 2"/>
    <property type="match status" value="1"/>
</dbReference>
<dbReference type="GO" id="GO:0000049">
    <property type="term" value="F:tRNA binding"/>
    <property type="evidence" value="ECO:0007669"/>
    <property type="project" value="UniProtKB-KW"/>
</dbReference>
<dbReference type="InterPro" id="IPR018165">
    <property type="entry name" value="Ala-tRNA-synth_IIc_core"/>
</dbReference>
<dbReference type="SUPFAM" id="SSF50447">
    <property type="entry name" value="Translation proteins"/>
    <property type="match status" value="1"/>
</dbReference>
<keyword evidence="4 11" id="KW-0479">Metal-binding</keyword>
<keyword evidence="7 11" id="KW-0067">ATP-binding</keyword>
<dbReference type="Gene3D" id="3.10.310.40">
    <property type="match status" value="1"/>
</dbReference>
<evidence type="ECO:0000256" key="3">
    <source>
        <dbReference type="ARBA" id="ARBA00022598"/>
    </source>
</evidence>
<evidence type="ECO:0000256" key="9">
    <source>
        <dbReference type="ARBA" id="ARBA00022917"/>
    </source>
</evidence>
<dbReference type="FunFam" id="2.40.30.130:FF:000001">
    <property type="entry name" value="Alanine--tRNA ligase"/>
    <property type="match status" value="1"/>
</dbReference>
<dbReference type="Gene3D" id="3.30.54.20">
    <property type="match status" value="1"/>
</dbReference>
<evidence type="ECO:0000256" key="4">
    <source>
        <dbReference type="ARBA" id="ARBA00022723"/>
    </source>
</evidence>
<dbReference type="InterPro" id="IPR018164">
    <property type="entry name" value="Ala-tRNA-synth_IIc_N"/>
</dbReference>
<dbReference type="Gene3D" id="2.40.30.130">
    <property type="match status" value="1"/>
</dbReference>
<dbReference type="GO" id="GO:0005829">
    <property type="term" value="C:cytosol"/>
    <property type="evidence" value="ECO:0007669"/>
    <property type="project" value="TreeGrafter"/>
</dbReference>
<comment type="subunit">
    <text evidence="11">Homotetramer.</text>
</comment>
<comment type="domain">
    <text evidence="11">Consists of three domains; the N-terminal catalytic domain, the editing domain and the C-terminal C-Ala domain. The editing domain removes incorrectly charged amino acids, while the C-Ala domain, along with tRNA(Ala), serves as a bridge to cooperatively bring together the editing and aminoacylation centers thus stimulating deacylation of misacylated tRNAs.</text>
</comment>
<dbReference type="PROSITE" id="PS50860">
    <property type="entry name" value="AA_TRNA_LIGASE_II_ALA"/>
    <property type="match status" value="1"/>
</dbReference>
<dbReference type="GO" id="GO:0005524">
    <property type="term" value="F:ATP binding"/>
    <property type="evidence" value="ECO:0007669"/>
    <property type="project" value="UniProtKB-UniRule"/>
</dbReference>
<sequence length="877" mass="101919">MNNNSTTEIRKIFLDYFHFKQHTIIPSSSLIPNDDPSLLFTNAGMNQFKNIILGYDSCHYSRVSTAQRCIRAGGKHNDLENVGFTNRHHTFFEMLGNFSFGNYFKYDAIQYAWELLTSKEWFNLPKNKFLITVYYSDKETYDIWHKDIGISPKNIIYVGDKDNITYNSDNFWQMGDTGPCGPSTEIFYNTNKLDDKNNLNLHKIYNQYYIEIWNIVFIQFNKENNGDLSTLKKTTIDTGMGLERLASVLQGVNSIYEIDIFNNLIDYIMQILKCNTNKHNSIFVIADHIRAIVFLIADGIYPNNENRGYVLRRIIRRAIRHAYMLGMKDIFLYQLVKLVIEIMGKEFNYLREKQTIIENIIINEEKKFSKTLIRGFDLLYNKLSSMTTDTLSGDFIFKLYDTYGFPYDLTVDVCHEHNIKIDKSTYDSNMKQQKNNSKKSNLFKINYNDSLTINDNTSFMGYKKNNHTTVISNIIYNNKNVTTINANEEGILILNQTTFYPESGGQIGDIGEIINNNNHFIVTDTKKNLQSIWHFGKMNIGSLSVNDMVNTHINVEHRRMISANHSATHLLHAALRNILGKHVRQHGSLINSKYLRFDFSHFQALNNTEIEQIENLINKEIRNNNLVKESFINIETAKNQGLVKFSNIKYDQKVRKLKIGDFSTELCCGTHVNRTGEIGSFYIINEKSIASGIRRIEAVTGEAATQYARKHFNILKHTTQLMKTNQNNLLTNIKNTLNKIKVTEKLLKDYKIIQIYQEINYLKKNITKFNEINILISKINNTNTKDIYLIINILKKELKSIIIMLYYIHKDEINIITNVSNNLINKISAHNLMLFVTKQINGKAENYSNFVQGKGYNLIKFFKIIATIKTWIHEHLV</sequence>
<comment type="subcellular location">
    <subcellularLocation>
        <location evidence="11">Cytoplasm</location>
    </subcellularLocation>
</comment>
<dbReference type="PANTHER" id="PTHR11777">
    <property type="entry name" value="ALANYL-TRNA SYNTHETASE"/>
    <property type="match status" value="1"/>
</dbReference>
<dbReference type="InterPro" id="IPR009000">
    <property type="entry name" value="Transl_B-barrel_sf"/>
</dbReference>
<reference evidence="13" key="2">
    <citation type="submission" date="2023-10" db="EMBL/GenBank/DDBJ databases">
        <authorList>
            <person name="Koga R."/>
            <person name="Fukatsu T."/>
        </authorList>
    </citation>
    <scope>NUCLEOTIDE SEQUENCE</scope>
    <source>
        <strain evidence="13">Kw-01</strain>
    </source>
</reference>
<dbReference type="GO" id="GO:0008270">
    <property type="term" value="F:zinc ion binding"/>
    <property type="evidence" value="ECO:0007669"/>
    <property type="project" value="UniProtKB-UniRule"/>
</dbReference>
<dbReference type="InterPro" id="IPR018163">
    <property type="entry name" value="Thr/Ala-tRNA-synth_IIc_edit"/>
</dbReference>
<keyword evidence="9 11" id="KW-0648">Protein biosynthesis</keyword>
<dbReference type="SUPFAM" id="SSF101353">
    <property type="entry name" value="Putative anticodon-binding domain of alanyl-tRNA synthetase (AlaRS)"/>
    <property type="match status" value="1"/>
</dbReference>
<keyword evidence="6 11" id="KW-0862">Zinc</keyword>
<feature type="domain" description="Alanyl-transfer RNA synthetases family profile" evidence="12">
    <location>
        <begin position="4"/>
        <end position="710"/>
    </location>
</feature>
<comment type="cofactor">
    <cofactor evidence="11">
        <name>Zn(2+)</name>
        <dbReference type="ChEBI" id="CHEBI:29105"/>
    </cofactor>
    <text evidence="11">Binds 1 zinc ion per subunit.</text>
</comment>
<dbReference type="InterPro" id="IPR002318">
    <property type="entry name" value="Ala-tRNA-lgiase_IIc"/>
</dbReference>
<dbReference type="InterPro" id="IPR023033">
    <property type="entry name" value="Ala_tRNA_ligase_euk/bac"/>
</dbReference>
<feature type="binding site" evidence="11">
    <location>
        <position position="569"/>
    </location>
    <ligand>
        <name>Zn(2+)</name>
        <dbReference type="ChEBI" id="CHEBI:29105"/>
    </ligand>
</feature>
<keyword evidence="8 11" id="KW-0694">RNA-binding</keyword>
<keyword evidence="10 11" id="KW-0030">Aminoacyl-tRNA synthetase</keyword>
<dbReference type="Gene3D" id="3.30.930.10">
    <property type="entry name" value="Bira Bifunctional Protein, Domain 2"/>
    <property type="match status" value="1"/>
</dbReference>
<dbReference type="FunFam" id="3.30.930.10:FF:000004">
    <property type="entry name" value="Alanine--tRNA ligase"/>
    <property type="match status" value="1"/>
</dbReference>
<dbReference type="PANTHER" id="PTHR11777:SF9">
    <property type="entry name" value="ALANINE--TRNA LIGASE, CYTOPLASMIC"/>
    <property type="match status" value="1"/>
</dbReference>
<name>A0AAT9G519_9ENTR</name>
<dbReference type="AlphaFoldDB" id="A0AAT9G519"/>
<dbReference type="SUPFAM" id="SSF55681">
    <property type="entry name" value="Class II aaRS and biotin synthetases"/>
    <property type="match status" value="1"/>
</dbReference>
<feature type="binding site" evidence="11">
    <location>
        <position position="565"/>
    </location>
    <ligand>
        <name>Zn(2+)</name>
        <dbReference type="ChEBI" id="CHEBI:29105"/>
    </ligand>
</feature>
<evidence type="ECO:0000313" key="13">
    <source>
        <dbReference type="EMBL" id="BET44775.1"/>
    </source>
</evidence>
<evidence type="ECO:0000256" key="6">
    <source>
        <dbReference type="ARBA" id="ARBA00022833"/>
    </source>
</evidence>
<feature type="binding site" evidence="11">
    <location>
        <position position="667"/>
    </location>
    <ligand>
        <name>Zn(2+)</name>
        <dbReference type="ChEBI" id="CHEBI:29105"/>
    </ligand>
</feature>
<organism evidence="13">
    <name type="scientific">Candidatus Aschnera chinzeii</name>
    <dbReference type="NCBI Taxonomy" id="1485666"/>
    <lineage>
        <taxon>Bacteria</taxon>
        <taxon>Pseudomonadati</taxon>
        <taxon>Pseudomonadota</taxon>
        <taxon>Gammaproteobacteria</taxon>
        <taxon>Enterobacterales</taxon>
        <taxon>Enterobacteriaceae</taxon>
        <taxon>Candidatus Aschnera</taxon>
    </lineage>
</organism>
<dbReference type="EC" id="6.1.1.7" evidence="11"/>
<keyword evidence="3 11" id="KW-0436">Ligase</keyword>
<evidence type="ECO:0000256" key="7">
    <source>
        <dbReference type="ARBA" id="ARBA00022840"/>
    </source>
</evidence>
<dbReference type="NCBIfam" id="TIGR00344">
    <property type="entry name" value="alaS"/>
    <property type="match status" value="1"/>
</dbReference>
<gene>
    <name evidence="11 13" type="primary">alaS</name>
    <name evidence="13" type="ORF">ACHINZ_4470</name>
</gene>
<dbReference type="EMBL" id="AP028961">
    <property type="protein sequence ID" value="BET44775.1"/>
    <property type="molecule type" value="Genomic_DNA"/>
</dbReference>
<dbReference type="InterPro" id="IPR012947">
    <property type="entry name" value="tRNA_SAD"/>
</dbReference>
<evidence type="ECO:0000256" key="10">
    <source>
        <dbReference type="ARBA" id="ARBA00023146"/>
    </source>
</evidence>
<dbReference type="Pfam" id="PF07973">
    <property type="entry name" value="tRNA_SAD"/>
    <property type="match status" value="1"/>
</dbReference>
<accession>A0AAT9G519</accession>
<dbReference type="Pfam" id="PF01411">
    <property type="entry name" value="tRNA-synt_2c"/>
    <property type="match status" value="1"/>
</dbReference>
<dbReference type="SUPFAM" id="SSF55186">
    <property type="entry name" value="ThrRS/AlaRS common domain"/>
    <property type="match status" value="1"/>
</dbReference>
<dbReference type="GO" id="GO:0002161">
    <property type="term" value="F:aminoacyl-tRNA deacylase activity"/>
    <property type="evidence" value="ECO:0007669"/>
    <property type="project" value="TreeGrafter"/>
</dbReference>
<comment type="similarity">
    <text evidence="1 11">Belongs to the class-II aminoacyl-tRNA synthetase family.</text>
</comment>
<proteinExistence type="inferred from homology"/>
<dbReference type="SMART" id="SM00863">
    <property type="entry name" value="tRNA_SAD"/>
    <property type="match status" value="1"/>
</dbReference>
<evidence type="ECO:0000256" key="2">
    <source>
        <dbReference type="ARBA" id="ARBA00022555"/>
    </source>
</evidence>
<dbReference type="GO" id="GO:0006419">
    <property type="term" value="P:alanyl-tRNA aminoacylation"/>
    <property type="evidence" value="ECO:0007669"/>
    <property type="project" value="UniProtKB-UniRule"/>
</dbReference>
<evidence type="ECO:0000259" key="12">
    <source>
        <dbReference type="PROSITE" id="PS50860"/>
    </source>
</evidence>
<comment type="catalytic activity">
    <reaction evidence="11">
        <text>tRNA(Ala) + L-alanine + ATP = L-alanyl-tRNA(Ala) + AMP + diphosphate</text>
        <dbReference type="Rhea" id="RHEA:12540"/>
        <dbReference type="Rhea" id="RHEA-COMP:9657"/>
        <dbReference type="Rhea" id="RHEA-COMP:9923"/>
        <dbReference type="ChEBI" id="CHEBI:30616"/>
        <dbReference type="ChEBI" id="CHEBI:33019"/>
        <dbReference type="ChEBI" id="CHEBI:57972"/>
        <dbReference type="ChEBI" id="CHEBI:78442"/>
        <dbReference type="ChEBI" id="CHEBI:78497"/>
        <dbReference type="ChEBI" id="CHEBI:456215"/>
        <dbReference type="EC" id="6.1.1.7"/>
    </reaction>
</comment>
<dbReference type="HAMAP" id="MF_00036_B">
    <property type="entry name" value="Ala_tRNA_synth_B"/>
    <property type="match status" value="1"/>
</dbReference>
<evidence type="ECO:0000256" key="1">
    <source>
        <dbReference type="ARBA" id="ARBA00008226"/>
    </source>
</evidence>
<protein>
    <recommendedName>
        <fullName evidence="11">Alanine--tRNA ligase</fullName>
        <ecNumber evidence="11">6.1.1.7</ecNumber>
    </recommendedName>
    <alternativeName>
        <fullName evidence="11">Alanyl-tRNA synthetase</fullName>
        <shortName evidence="11">AlaRS</shortName>
    </alternativeName>
</protein>
<dbReference type="CDD" id="cd00673">
    <property type="entry name" value="AlaRS_core"/>
    <property type="match status" value="1"/>
</dbReference>
<keyword evidence="11" id="KW-0963">Cytoplasm</keyword>
<evidence type="ECO:0000256" key="5">
    <source>
        <dbReference type="ARBA" id="ARBA00022741"/>
    </source>
</evidence>
<keyword evidence="2 11" id="KW-0820">tRNA-binding</keyword>